<reference evidence="3" key="1">
    <citation type="journal article" date="2023" name="Mol. Phylogenet. Evol.">
        <title>Genome-scale phylogeny and comparative genomics of the fungal order Sordariales.</title>
        <authorList>
            <person name="Hensen N."/>
            <person name="Bonometti L."/>
            <person name="Westerberg I."/>
            <person name="Brannstrom I.O."/>
            <person name="Guillou S."/>
            <person name="Cros-Aarteil S."/>
            <person name="Calhoun S."/>
            <person name="Haridas S."/>
            <person name="Kuo A."/>
            <person name="Mondo S."/>
            <person name="Pangilinan J."/>
            <person name="Riley R."/>
            <person name="LaButti K."/>
            <person name="Andreopoulos B."/>
            <person name="Lipzen A."/>
            <person name="Chen C."/>
            <person name="Yan M."/>
            <person name="Daum C."/>
            <person name="Ng V."/>
            <person name="Clum A."/>
            <person name="Steindorff A."/>
            <person name="Ohm R.A."/>
            <person name="Martin F."/>
            <person name="Silar P."/>
            <person name="Natvig D.O."/>
            <person name="Lalanne C."/>
            <person name="Gautier V."/>
            <person name="Ament-Velasquez S.L."/>
            <person name="Kruys A."/>
            <person name="Hutchinson M.I."/>
            <person name="Powell A.J."/>
            <person name="Barry K."/>
            <person name="Miller A.N."/>
            <person name="Grigoriev I.V."/>
            <person name="Debuchy R."/>
            <person name="Gladieux P."/>
            <person name="Hiltunen Thoren M."/>
            <person name="Johannesson H."/>
        </authorList>
    </citation>
    <scope>NUCLEOTIDE SEQUENCE</scope>
    <source>
        <strain evidence="3">PSN243</strain>
    </source>
</reference>
<evidence type="ECO:0000256" key="1">
    <source>
        <dbReference type="SAM" id="MobiDB-lite"/>
    </source>
</evidence>
<feature type="signal peptide" evidence="2">
    <location>
        <begin position="1"/>
        <end position="23"/>
    </location>
</feature>
<feature type="chain" id="PRO_5043575093" evidence="2">
    <location>
        <begin position="24"/>
        <end position="584"/>
    </location>
</feature>
<accession>A0AAV9G8C1</accession>
<organism evidence="3 4">
    <name type="scientific">Podospora aff. communis PSN243</name>
    <dbReference type="NCBI Taxonomy" id="3040156"/>
    <lineage>
        <taxon>Eukaryota</taxon>
        <taxon>Fungi</taxon>
        <taxon>Dikarya</taxon>
        <taxon>Ascomycota</taxon>
        <taxon>Pezizomycotina</taxon>
        <taxon>Sordariomycetes</taxon>
        <taxon>Sordariomycetidae</taxon>
        <taxon>Sordariales</taxon>
        <taxon>Podosporaceae</taxon>
        <taxon>Podospora</taxon>
    </lineage>
</organism>
<feature type="compositionally biased region" description="Low complexity" evidence="1">
    <location>
        <begin position="190"/>
        <end position="273"/>
    </location>
</feature>
<feature type="region of interest" description="Disordered" evidence="1">
    <location>
        <begin position="189"/>
        <end position="273"/>
    </location>
</feature>
<proteinExistence type="predicted"/>
<evidence type="ECO:0000313" key="4">
    <source>
        <dbReference type="Proteomes" id="UP001321760"/>
    </source>
</evidence>
<evidence type="ECO:0000313" key="3">
    <source>
        <dbReference type="EMBL" id="KAK4443776.1"/>
    </source>
</evidence>
<dbReference type="Proteomes" id="UP001321760">
    <property type="component" value="Unassembled WGS sequence"/>
</dbReference>
<sequence>MRVWIFRRAAVVWCLSLATTALAEECASNPCLHAVTATASSQKNATADCISFFAIEPETRTVTKTVTANSTTPRLPAKTNKTTKSSGQSSENRESEYQPFDNLQYGQALEESKQIPEYASECTAATDYSSACSCLGVSTPPTSSRSTMTVIATVTVTAFNGNGTAPFGNSTAPFRNTTSASSPTARILHAGKSSAKPPSKSSGKQGKAAGKSTGKATGKVTGKTTGKTAGKATGKWTGKSTGKSTGKTTSKTSSSVALPGVGQQGSSTIGSSSGLPTVYVVNATTTVITSSQRWANTSLPSSLHTNSTGRYWNSTASSTANLTSTINSLHTSNATHWLNASSTHLPLTNTTHPIWLNTSLPTFTPNTTVRWPNTTTLPNLNQTASVRWPNTTSLPHLNSTTSVRWPNSTLRASNTSTPTTTPTPLPYPTTCGEDTPPFHLQLSFPDSPFNDWFVSLVGNNLLFTRNLTASSTFSVEPSGHLCVVGYVDSDGIPAVGSVERRVGVGVVYLLRKRTVEGLEGDYGVLSCAREGGGVECEVRSGEGAGGRSWVGCGIQLGLGKKGEEESDERCRRVGVRVVDAGGGG</sequence>
<name>A0AAV9G8C1_9PEZI</name>
<reference evidence="3" key="2">
    <citation type="submission" date="2023-05" db="EMBL/GenBank/DDBJ databases">
        <authorList>
            <consortium name="Lawrence Berkeley National Laboratory"/>
            <person name="Steindorff A."/>
            <person name="Hensen N."/>
            <person name="Bonometti L."/>
            <person name="Westerberg I."/>
            <person name="Brannstrom I.O."/>
            <person name="Guillou S."/>
            <person name="Cros-Aarteil S."/>
            <person name="Calhoun S."/>
            <person name="Haridas S."/>
            <person name="Kuo A."/>
            <person name="Mondo S."/>
            <person name="Pangilinan J."/>
            <person name="Riley R."/>
            <person name="Labutti K."/>
            <person name="Andreopoulos B."/>
            <person name="Lipzen A."/>
            <person name="Chen C."/>
            <person name="Yanf M."/>
            <person name="Daum C."/>
            <person name="Ng V."/>
            <person name="Clum A."/>
            <person name="Ohm R."/>
            <person name="Martin F."/>
            <person name="Silar P."/>
            <person name="Natvig D."/>
            <person name="Lalanne C."/>
            <person name="Gautier V."/>
            <person name="Ament-Velasquez S.L."/>
            <person name="Kruys A."/>
            <person name="Hutchinson M.I."/>
            <person name="Powell A.J."/>
            <person name="Barry K."/>
            <person name="Miller A.N."/>
            <person name="Grigoriev I.V."/>
            <person name="Debuchy R."/>
            <person name="Gladieux P."/>
            <person name="Thoren M.H."/>
            <person name="Johannesson H."/>
        </authorList>
    </citation>
    <scope>NUCLEOTIDE SEQUENCE</scope>
    <source>
        <strain evidence="3">PSN243</strain>
    </source>
</reference>
<protein>
    <submittedName>
        <fullName evidence="3">Uncharacterized protein</fullName>
    </submittedName>
</protein>
<keyword evidence="2" id="KW-0732">Signal</keyword>
<feature type="compositionally biased region" description="Polar residues" evidence="1">
    <location>
        <begin position="79"/>
        <end position="90"/>
    </location>
</feature>
<feature type="region of interest" description="Disordered" evidence="1">
    <location>
        <begin position="64"/>
        <end position="100"/>
    </location>
</feature>
<dbReference type="AlphaFoldDB" id="A0AAV9G8C1"/>
<feature type="region of interest" description="Disordered" evidence="1">
    <location>
        <begin position="163"/>
        <end position="182"/>
    </location>
</feature>
<feature type="compositionally biased region" description="Polar residues" evidence="1">
    <location>
        <begin position="391"/>
        <end position="414"/>
    </location>
</feature>
<dbReference type="EMBL" id="MU865987">
    <property type="protein sequence ID" value="KAK4443776.1"/>
    <property type="molecule type" value="Genomic_DNA"/>
</dbReference>
<keyword evidence="4" id="KW-1185">Reference proteome</keyword>
<gene>
    <name evidence="3" type="ORF">QBC34DRAFT_443124</name>
</gene>
<comment type="caution">
    <text evidence="3">The sequence shown here is derived from an EMBL/GenBank/DDBJ whole genome shotgun (WGS) entry which is preliminary data.</text>
</comment>
<feature type="region of interest" description="Disordered" evidence="1">
    <location>
        <begin position="391"/>
        <end position="426"/>
    </location>
</feature>
<evidence type="ECO:0000256" key="2">
    <source>
        <dbReference type="SAM" id="SignalP"/>
    </source>
</evidence>